<sequence>MRFAEVATRALMATALDVLDSERQEPRPTPLAACPSVQLPLQRRILRLEVYGRRPACAALPAAARMERTCRGAGGSSCAPGYETCGLRCMPEGAVCCPLGGYCNAGYTCTSDNKCSPSSGGGSSGGGGDSGGGGGSGSDTCGAGRMECDSDYCIPSDGTCCSIGLGKYCRDGYYCVPGGCCRNGRTCSGGSSGGDDDDDDDDASTTSRTLIRPSSSSTPEPTSTDSEETFPTPTDDGSDDGTSSGFGGSDDGSTGGGDGSNDEPSESVGGGGFSPAPTGFGGYFFPNKSSKRQGPSELREFLQILNLLLVLEPRIPPHPGMSTNTKGLPDDMEGAVPYFLYATQYMSVSEGVRYVGCRDHVAVDDTLLLSHRFGGRFLHFLDTARISAFIAVIHLAPRSIEGGAQRLVLSLRRQN</sequence>
<evidence type="ECO:0000313" key="2">
    <source>
        <dbReference type="EMBL" id="EAQ85275.1"/>
    </source>
</evidence>
<dbReference type="EMBL" id="CH408034">
    <property type="protein sequence ID" value="EAQ85275.1"/>
    <property type="molecule type" value="Genomic_DNA"/>
</dbReference>
<dbReference type="AlphaFoldDB" id="Q2GRW5"/>
<dbReference type="Proteomes" id="UP000001056">
    <property type="component" value="Unassembled WGS sequence"/>
</dbReference>
<dbReference type="STRING" id="306901.Q2GRW5"/>
<organism evidence="2 3">
    <name type="scientific">Chaetomium globosum (strain ATCC 6205 / CBS 148.51 / DSM 1962 / NBRC 6347 / NRRL 1970)</name>
    <name type="common">Soil fungus</name>
    <dbReference type="NCBI Taxonomy" id="306901"/>
    <lineage>
        <taxon>Eukaryota</taxon>
        <taxon>Fungi</taxon>
        <taxon>Dikarya</taxon>
        <taxon>Ascomycota</taxon>
        <taxon>Pezizomycotina</taxon>
        <taxon>Sordariomycetes</taxon>
        <taxon>Sordariomycetidae</taxon>
        <taxon>Sordariales</taxon>
        <taxon>Chaetomiaceae</taxon>
        <taxon>Chaetomium</taxon>
    </lineage>
</organism>
<dbReference type="eggNOG" id="ENOG502SDDW">
    <property type="taxonomic scope" value="Eukaryota"/>
</dbReference>
<evidence type="ECO:0000313" key="3">
    <source>
        <dbReference type="Proteomes" id="UP000001056"/>
    </source>
</evidence>
<dbReference type="OrthoDB" id="4588851at2759"/>
<feature type="compositionally biased region" description="Gly residues" evidence="1">
    <location>
        <begin position="244"/>
        <end position="259"/>
    </location>
</feature>
<feature type="compositionally biased region" description="Low complexity" evidence="1">
    <location>
        <begin position="204"/>
        <end position="243"/>
    </location>
</feature>
<reference evidence="3" key="1">
    <citation type="journal article" date="2015" name="Genome Announc.">
        <title>Draft genome sequence of the cellulolytic fungus Chaetomium globosum.</title>
        <authorList>
            <person name="Cuomo C.A."/>
            <person name="Untereiner W.A."/>
            <person name="Ma L.-J."/>
            <person name="Grabherr M."/>
            <person name="Birren B.W."/>
        </authorList>
    </citation>
    <scope>NUCLEOTIDE SEQUENCE [LARGE SCALE GENOMIC DNA]</scope>
    <source>
        <strain evidence="3">ATCC 6205 / CBS 148.51 / DSM 1962 / NBRC 6347 / NRRL 1970</strain>
    </source>
</reference>
<dbReference type="VEuPathDB" id="FungiDB:CHGG_09289"/>
<evidence type="ECO:0000256" key="1">
    <source>
        <dbReference type="SAM" id="MobiDB-lite"/>
    </source>
</evidence>
<feature type="compositionally biased region" description="Acidic residues" evidence="1">
    <location>
        <begin position="194"/>
        <end position="203"/>
    </location>
</feature>
<dbReference type="HOGENOM" id="CLU_662218_0_0_1"/>
<name>Q2GRW5_CHAGB</name>
<feature type="region of interest" description="Disordered" evidence="1">
    <location>
        <begin position="188"/>
        <end position="291"/>
    </location>
</feature>
<keyword evidence="3" id="KW-1185">Reference proteome</keyword>
<protein>
    <submittedName>
        <fullName evidence="2">Uncharacterized protein</fullName>
    </submittedName>
</protein>
<gene>
    <name evidence="2" type="ORF">CHGG_09289</name>
</gene>
<proteinExistence type="predicted"/>
<dbReference type="GeneID" id="4395182"/>
<dbReference type="InParanoid" id="Q2GRW5"/>
<dbReference type="RefSeq" id="XP_001227216.1">
    <property type="nucleotide sequence ID" value="XM_001227215.1"/>
</dbReference>
<accession>Q2GRW5</accession>